<feature type="compositionally biased region" description="Pro residues" evidence="1">
    <location>
        <begin position="53"/>
        <end position="67"/>
    </location>
</feature>
<accession>A0A9W3DI46</accession>
<dbReference type="KEGG" id="rsz:130510804"/>
<dbReference type="RefSeq" id="XP_056863449.1">
    <property type="nucleotide sequence ID" value="XM_057007469.1"/>
</dbReference>
<gene>
    <name evidence="3" type="primary">LOC130510804</name>
</gene>
<dbReference type="Proteomes" id="UP000504610">
    <property type="component" value="Chromosome 4"/>
</dbReference>
<protein>
    <submittedName>
        <fullName evidence="3">GEM-like protein 1</fullName>
    </submittedName>
</protein>
<name>A0A9W3DI46_RAPSA</name>
<dbReference type="OrthoDB" id="930397at2759"/>
<evidence type="ECO:0000313" key="3">
    <source>
        <dbReference type="RefSeq" id="XP_056863449.1"/>
    </source>
</evidence>
<evidence type="ECO:0000313" key="2">
    <source>
        <dbReference type="Proteomes" id="UP000504610"/>
    </source>
</evidence>
<sequence>MSRQENHDGSRISTSAASDPIAPHSSDYARYPRLEPNGVTPPLPPISCDAPTTMPPKFNPYVSPSPAPKYTMASVKDTL</sequence>
<reference evidence="2" key="1">
    <citation type="journal article" date="2019" name="Database">
        <title>The radish genome database (RadishGD): an integrated information resource for radish genomics.</title>
        <authorList>
            <person name="Yu H.J."/>
            <person name="Baek S."/>
            <person name="Lee Y.J."/>
            <person name="Cho A."/>
            <person name="Mun J.H."/>
        </authorList>
    </citation>
    <scope>NUCLEOTIDE SEQUENCE [LARGE SCALE GENOMIC DNA]</scope>
    <source>
        <strain evidence="2">cv. WK10039</strain>
    </source>
</reference>
<dbReference type="GeneID" id="130510804"/>
<dbReference type="AlphaFoldDB" id="A0A9W3DI46"/>
<proteinExistence type="predicted"/>
<keyword evidence="2" id="KW-1185">Reference proteome</keyword>
<reference evidence="3" key="2">
    <citation type="submission" date="2025-08" db="UniProtKB">
        <authorList>
            <consortium name="RefSeq"/>
        </authorList>
    </citation>
    <scope>IDENTIFICATION</scope>
    <source>
        <tissue evidence="3">Leaf</tissue>
    </source>
</reference>
<evidence type="ECO:0000256" key="1">
    <source>
        <dbReference type="SAM" id="MobiDB-lite"/>
    </source>
</evidence>
<organism evidence="2 3">
    <name type="scientific">Raphanus sativus</name>
    <name type="common">Radish</name>
    <name type="synonym">Raphanus raphanistrum var. sativus</name>
    <dbReference type="NCBI Taxonomy" id="3726"/>
    <lineage>
        <taxon>Eukaryota</taxon>
        <taxon>Viridiplantae</taxon>
        <taxon>Streptophyta</taxon>
        <taxon>Embryophyta</taxon>
        <taxon>Tracheophyta</taxon>
        <taxon>Spermatophyta</taxon>
        <taxon>Magnoliopsida</taxon>
        <taxon>eudicotyledons</taxon>
        <taxon>Gunneridae</taxon>
        <taxon>Pentapetalae</taxon>
        <taxon>rosids</taxon>
        <taxon>malvids</taxon>
        <taxon>Brassicales</taxon>
        <taxon>Brassicaceae</taxon>
        <taxon>Brassiceae</taxon>
        <taxon>Raphanus</taxon>
    </lineage>
</organism>
<feature type="compositionally biased region" description="Basic and acidic residues" evidence="1">
    <location>
        <begin position="1"/>
        <end position="10"/>
    </location>
</feature>
<feature type="region of interest" description="Disordered" evidence="1">
    <location>
        <begin position="1"/>
        <end position="79"/>
    </location>
</feature>